<dbReference type="AlphaFoldDB" id="A0A1I6XQ81"/>
<protein>
    <submittedName>
        <fullName evidence="2">N-acetylneuraminate synthase</fullName>
    </submittedName>
</protein>
<dbReference type="InterPro" id="IPR013132">
    <property type="entry name" value="PseI/NeuA/B-like_N"/>
</dbReference>
<name>A0A1I6XQ81_9BACT</name>
<dbReference type="PANTHER" id="PTHR42966">
    <property type="entry name" value="N-ACETYLNEURAMINATE SYNTHASE"/>
    <property type="match status" value="1"/>
</dbReference>
<dbReference type="RefSeq" id="WP_091691228.1">
    <property type="nucleotide sequence ID" value="NZ_FPBF01000001.1"/>
</dbReference>
<dbReference type="InterPro" id="IPR057736">
    <property type="entry name" value="SAF_PseI/NeuA/NeuB"/>
</dbReference>
<feature type="domain" description="AFP-like" evidence="1">
    <location>
        <begin position="273"/>
        <end position="332"/>
    </location>
</feature>
<dbReference type="Gene3D" id="3.90.1210.10">
    <property type="entry name" value="Antifreeze-like/N-acetylneuraminic acid synthase C-terminal domain"/>
    <property type="match status" value="1"/>
</dbReference>
<accession>A0A1I6XQ81</accession>
<dbReference type="InterPro" id="IPR051690">
    <property type="entry name" value="PseI-like"/>
</dbReference>
<dbReference type="OrthoDB" id="9814210at2"/>
<dbReference type="InterPro" id="IPR013974">
    <property type="entry name" value="SAF"/>
</dbReference>
<dbReference type="PROSITE" id="PS50844">
    <property type="entry name" value="AFP_LIKE"/>
    <property type="match status" value="1"/>
</dbReference>
<dbReference type="Gene3D" id="3.20.20.70">
    <property type="entry name" value="Aldolase class I"/>
    <property type="match status" value="1"/>
</dbReference>
<dbReference type="Proteomes" id="UP000199673">
    <property type="component" value="Unassembled WGS sequence"/>
</dbReference>
<dbReference type="EMBL" id="FPBF01000001">
    <property type="protein sequence ID" value="SFT40649.1"/>
    <property type="molecule type" value="Genomic_DNA"/>
</dbReference>
<dbReference type="Pfam" id="PF03102">
    <property type="entry name" value="NeuB"/>
    <property type="match status" value="1"/>
</dbReference>
<evidence type="ECO:0000313" key="3">
    <source>
        <dbReference type="Proteomes" id="UP000199673"/>
    </source>
</evidence>
<dbReference type="GO" id="GO:0047444">
    <property type="term" value="F:N-acylneuraminate-9-phosphate synthase activity"/>
    <property type="evidence" value="ECO:0007669"/>
    <property type="project" value="TreeGrafter"/>
</dbReference>
<dbReference type="InterPro" id="IPR006190">
    <property type="entry name" value="SAF_AFP_Neu5Ac"/>
</dbReference>
<gene>
    <name evidence="2" type="ORF">SAMN04489724_0619</name>
</gene>
<dbReference type="PANTHER" id="PTHR42966:SF1">
    <property type="entry name" value="SIALIC ACID SYNTHASE"/>
    <property type="match status" value="1"/>
</dbReference>
<dbReference type="Pfam" id="PF08666">
    <property type="entry name" value="SAF"/>
    <property type="match status" value="1"/>
</dbReference>
<dbReference type="InterPro" id="IPR013785">
    <property type="entry name" value="Aldolase_TIM"/>
</dbReference>
<organism evidence="2 3">
    <name type="scientific">Algoriphagus locisalis</name>
    <dbReference type="NCBI Taxonomy" id="305507"/>
    <lineage>
        <taxon>Bacteria</taxon>
        <taxon>Pseudomonadati</taxon>
        <taxon>Bacteroidota</taxon>
        <taxon>Cytophagia</taxon>
        <taxon>Cytophagales</taxon>
        <taxon>Cyclobacteriaceae</taxon>
        <taxon>Algoriphagus</taxon>
    </lineage>
</organism>
<dbReference type="InterPro" id="IPR036732">
    <property type="entry name" value="AFP_Neu5c_C_sf"/>
</dbReference>
<dbReference type="SUPFAM" id="SSF51569">
    <property type="entry name" value="Aldolase"/>
    <property type="match status" value="1"/>
</dbReference>
<evidence type="ECO:0000259" key="1">
    <source>
        <dbReference type="PROSITE" id="PS50844"/>
    </source>
</evidence>
<reference evidence="3" key="1">
    <citation type="submission" date="2016-10" db="EMBL/GenBank/DDBJ databases">
        <authorList>
            <person name="Varghese N."/>
            <person name="Submissions S."/>
        </authorList>
    </citation>
    <scope>NUCLEOTIDE SEQUENCE [LARGE SCALE GENOMIC DNA]</scope>
    <source>
        <strain evidence="3">DSM 23445</strain>
    </source>
</reference>
<dbReference type="CDD" id="cd11615">
    <property type="entry name" value="SAF_NeuB_like"/>
    <property type="match status" value="1"/>
</dbReference>
<proteinExistence type="predicted"/>
<dbReference type="SUPFAM" id="SSF51269">
    <property type="entry name" value="AFP III-like domain"/>
    <property type="match status" value="1"/>
</dbReference>
<dbReference type="STRING" id="305507.SAMN04489724_0619"/>
<keyword evidence="3" id="KW-1185">Reference proteome</keyword>
<sequence length="332" mass="36875">MIIAEIGQAHDGSLGNAHAYIDALADTGVDAVKFQTHIAAAESSKFEPFRVKFSKQDDSRYAYWERMEFTSDQWKGLKYHCDEKGLQFISSPFSNAAVNLLEDLQVQCYKIGSGEVGNFLMLEKIAKTGKPIILSSGMSSFEELDKTIGFLTPFGNQLSVLQCTTAYPTSPEHWGLNVIRQLKERYALPVGFSDHSGDIFACLAAATLGADLFEFHVVFDKRQFGPDSVASISIDQAKYLCEGIRQIEIARANPVIKSENQKYSELKVMFGKSLAVNKDLQKDHVLTADDLESKKPGDKGITAAAYHAVLGKKLKCNIDKWSFLTEEDLYTE</sequence>
<dbReference type="SMART" id="SM00858">
    <property type="entry name" value="SAF"/>
    <property type="match status" value="1"/>
</dbReference>
<evidence type="ECO:0000313" key="2">
    <source>
        <dbReference type="EMBL" id="SFT40649.1"/>
    </source>
</evidence>
<dbReference type="GO" id="GO:0016051">
    <property type="term" value="P:carbohydrate biosynthetic process"/>
    <property type="evidence" value="ECO:0007669"/>
    <property type="project" value="InterPro"/>
</dbReference>